<dbReference type="HAMAP" id="MF_00002">
    <property type="entry name" value="Asp_carb_tr_reg"/>
    <property type="match status" value="1"/>
</dbReference>
<dbReference type="KEGG" id="asip:AQUSIP_00380"/>
<dbReference type="Gene3D" id="3.30.70.140">
    <property type="entry name" value="Aspartate carbamoyltransferase regulatory subunit, N-terminal domain"/>
    <property type="match status" value="1"/>
</dbReference>
<dbReference type="Pfam" id="PF01948">
    <property type="entry name" value="PyrI"/>
    <property type="match status" value="1"/>
</dbReference>
<dbReference type="GO" id="GO:0006207">
    <property type="term" value="P:'de novo' pyrimidine nucleobase biosynthetic process"/>
    <property type="evidence" value="ECO:0007669"/>
    <property type="project" value="InterPro"/>
</dbReference>
<evidence type="ECO:0000313" key="11">
    <source>
        <dbReference type="Proteomes" id="UP000324194"/>
    </source>
</evidence>
<dbReference type="PANTHER" id="PTHR35805:SF1">
    <property type="entry name" value="ASPARTATE CARBAMOYLTRANSFERASE REGULATORY CHAIN"/>
    <property type="match status" value="1"/>
</dbReference>
<comment type="cofactor">
    <cofactor evidence="7">
        <name>Zn(2+)</name>
        <dbReference type="ChEBI" id="CHEBI:29105"/>
    </cofactor>
    <text evidence="7">Binds 1 zinc ion per subunit.</text>
</comment>
<evidence type="ECO:0000256" key="6">
    <source>
        <dbReference type="ARBA" id="ARBA00022975"/>
    </source>
</evidence>
<dbReference type="InterPro" id="IPR020542">
    <property type="entry name" value="Asp_carbamoyltrfase_reg_C"/>
</dbReference>
<comment type="subunit">
    <text evidence="7">Contains catalytic and regulatory chains.</text>
</comment>
<dbReference type="InterPro" id="IPR036792">
    <property type="entry name" value="Asp_carbatrfase_reg_C_sf"/>
</dbReference>
<keyword evidence="10" id="KW-0808">Transferase</keyword>
<feature type="binding site" evidence="7">
    <location>
        <position position="112"/>
    </location>
    <ligand>
        <name>Zn(2+)</name>
        <dbReference type="ChEBI" id="CHEBI:29105"/>
    </ligand>
</feature>
<dbReference type="NCBIfam" id="TIGR00240">
    <property type="entry name" value="ATCase_reg"/>
    <property type="match status" value="1"/>
</dbReference>
<feature type="binding site" evidence="7">
    <location>
        <position position="139"/>
    </location>
    <ligand>
        <name>Zn(2+)</name>
        <dbReference type="ChEBI" id="CHEBI:29105"/>
    </ligand>
</feature>
<feature type="binding site" evidence="7">
    <location>
        <position position="136"/>
    </location>
    <ligand>
        <name>Zn(2+)</name>
        <dbReference type="ChEBI" id="CHEBI:29105"/>
    </ligand>
</feature>
<evidence type="ECO:0000259" key="8">
    <source>
        <dbReference type="Pfam" id="PF01948"/>
    </source>
</evidence>
<dbReference type="GO" id="GO:0006221">
    <property type="term" value="P:pyrimidine nucleotide biosynthetic process"/>
    <property type="evidence" value="ECO:0007669"/>
    <property type="project" value="UniProtKB-UniRule"/>
</dbReference>
<dbReference type="InterPro" id="IPR002801">
    <property type="entry name" value="Asp_carbamoylTrfase_reg"/>
</dbReference>
<dbReference type="SUPFAM" id="SSF54893">
    <property type="entry name" value="Aspartate carbamoyltransferase, Regulatory-chain, N-terminal domain"/>
    <property type="match status" value="1"/>
</dbReference>
<dbReference type="Proteomes" id="UP000324194">
    <property type="component" value="Chromosome 1"/>
</dbReference>
<comment type="function">
    <text evidence="1 7">Involved in allosteric regulation of aspartate carbamoyltransferase.</text>
</comment>
<proteinExistence type="inferred from homology"/>
<dbReference type="GO" id="GO:0046872">
    <property type="term" value="F:metal ion binding"/>
    <property type="evidence" value="ECO:0007669"/>
    <property type="project" value="UniProtKB-KW"/>
</dbReference>
<name>A0A5E4PEK6_9COXI</name>
<reference evidence="10 11" key="1">
    <citation type="submission" date="2019-08" db="EMBL/GenBank/DDBJ databases">
        <authorList>
            <person name="Guy L."/>
        </authorList>
    </citation>
    <scope>NUCLEOTIDE SEQUENCE [LARGE SCALE GENOMIC DNA]</scope>
    <source>
        <strain evidence="10 11">SGT-108</strain>
    </source>
</reference>
<dbReference type="Pfam" id="PF02748">
    <property type="entry name" value="PyrI_C"/>
    <property type="match status" value="1"/>
</dbReference>
<dbReference type="GO" id="GO:0016740">
    <property type="term" value="F:transferase activity"/>
    <property type="evidence" value="ECO:0007669"/>
    <property type="project" value="UniProtKB-KW"/>
</dbReference>
<organism evidence="10 11">
    <name type="scientific">Aquicella siphonis</name>
    <dbReference type="NCBI Taxonomy" id="254247"/>
    <lineage>
        <taxon>Bacteria</taxon>
        <taxon>Pseudomonadati</taxon>
        <taxon>Pseudomonadota</taxon>
        <taxon>Gammaproteobacteria</taxon>
        <taxon>Legionellales</taxon>
        <taxon>Coxiellaceae</taxon>
        <taxon>Aquicella</taxon>
    </lineage>
</organism>
<dbReference type="Gene3D" id="2.30.30.20">
    <property type="entry name" value="Aspartate carbamoyltransferase regulatory subunit, C-terminal domain"/>
    <property type="match status" value="1"/>
</dbReference>
<dbReference type="AlphaFoldDB" id="A0A5E4PEK6"/>
<evidence type="ECO:0000256" key="5">
    <source>
        <dbReference type="ARBA" id="ARBA00022833"/>
    </source>
</evidence>
<dbReference type="GO" id="GO:0009347">
    <property type="term" value="C:aspartate carbamoyltransferase complex"/>
    <property type="evidence" value="ECO:0007669"/>
    <property type="project" value="InterPro"/>
</dbReference>
<evidence type="ECO:0000256" key="3">
    <source>
        <dbReference type="ARBA" id="ARBA00021764"/>
    </source>
</evidence>
<feature type="domain" description="Aspartate carbamoyltransferase regulatory subunit N-terminal" evidence="8">
    <location>
        <begin position="5"/>
        <end position="93"/>
    </location>
</feature>
<evidence type="ECO:0000256" key="7">
    <source>
        <dbReference type="HAMAP-Rule" id="MF_00002"/>
    </source>
</evidence>
<dbReference type="PANTHER" id="PTHR35805">
    <property type="entry name" value="ASPARTATE CARBAMOYLTRANSFERASE REGULATORY CHAIN"/>
    <property type="match status" value="1"/>
</dbReference>
<protein>
    <recommendedName>
        <fullName evidence="3 7">Aspartate carbamoyltransferase regulatory chain</fullName>
    </recommendedName>
</protein>
<keyword evidence="11" id="KW-1185">Reference proteome</keyword>
<feature type="binding site" evidence="7">
    <location>
        <position position="107"/>
    </location>
    <ligand>
        <name>Zn(2+)</name>
        <dbReference type="ChEBI" id="CHEBI:29105"/>
    </ligand>
</feature>
<keyword evidence="4 7" id="KW-0479">Metal-binding</keyword>
<evidence type="ECO:0000256" key="4">
    <source>
        <dbReference type="ARBA" id="ARBA00022723"/>
    </source>
</evidence>
<dbReference type="SUPFAM" id="SSF57825">
    <property type="entry name" value="Aspartate carbamoyltransferase, Regulatory-chain, C-terminal domain"/>
    <property type="match status" value="1"/>
</dbReference>
<keyword evidence="6 7" id="KW-0665">Pyrimidine biosynthesis</keyword>
<accession>A0A5E4PEK6</accession>
<evidence type="ECO:0000256" key="2">
    <source>
        <dbReference type="ARBA" id="ARBA00010498"/>
    </source>
</evidence>
<gene>
    <name evidence="7 10" type="primary">pyrI</name>
    <name evidence="10" type="ORF">AQUSIP_00380</name>
</gene>
<dbReference type="InterPro" id="IPR020545">
    <property type="entry name" value="Asp_carbamoyltransf_reg_N"/>
</dbReference>
<dbReference type="InterPro" id="IPR036793">
    <property type="entry name" value="Asp_carbatrfase_reg_N_sf"/>
</dbReference>
<comment type="similarity">
    <text evidence="2 7">Belongs to the PyrI family.</text>
</comment>
<keyword evidence="5 7" id="KW-0862">Zinc</keyword>
<dbReference type="EMBL" id="LR699119">
    <property type="protein sequence ID" value="VVC74766.1"/>
    <property type="molecule type" value="Genomic_DNA"/>
</dbReference>
<evidence type="ECO:0000313" key="10">
    <source>
        <dbReference type="EMBL" id="VVC74766.1"/>
    </source>
</evidence>
<evidence type="ECO:0000259" key="9">
    <source>
        <dbReference type="Pfam" id="PF02748"/>
    </source>
</evidence>
<dbReference type="RefSeq" id="WP_197737260.1">
    <property type="nucleotide sequence ID" value="NZ_LR699119.1"/>
</dbReference>
<feature type="domain" description="Aspartate carbamoyltransferase regulatory subunit C-terminal" evidence="9">
    <location>
        <begin position="100"/>
        <end position="146"/>
    </location>
</feature>
<sequence>MTKTLSVSAIHNGTVIDHINSGQAFRIVHLLKLQEKKYKVTIGINLPSKRLKLKDLIKIENHVLTTEEANDITIFAPEATINVIRNFEVTEKIITSLPSHIRGVFICPNPACVTQTEPVDTFFNIETNGKAILLACKYCEKTFDRNLVKVKI</sequence>
<evidence type="ECO:0000256" key="1">
    <source>
        <dbReference type="ARBA" id="ARBA00002565"/>
    </source>
</evidence>